<sequence>PVKCSRPTIAGDSISVDYRGTLLTTGAIFDESYKRGQPITFTLGVGQVISGWDEGLMNMCPGEERKLTIPPDMAYGHWGHPPAIPMDATLVFETKLVDIVGVKQEEITFAPSSTSTVETATTTEPTFGIATAPSKPPPSSDVDDAKDDIALEPTTEAGECRLLGPFALLVQGALGSVALLALVFKRWRETPKRPWKIFFFDASKQVLGSCLTHVLNLMMSMLGSVDMMNTAQKAAIATFAAKAAEGDTGGGSAPPDIPNPCSFYLLNLAIDTTLGIPVLYLLLRVLHKAFSYTPLARPQESIKSGHYGTPPHTSWWFKQSIIYFIGLTGMKLFVFLLFQMLPWLPWVGDWALAWTEGREWLQIAFAMFIFPLAMNMVQYWIIDSFIMEKRTGEKDAGGVYERVQGEYDDDGED</sequence>
<evidence type="ECO:0000313" key="8">
    <source>
        <dbReference type="EMBL" id="KAF2487399.1"/>
    </source>
</evidence>
<gene>
    <name evidence="8" type="ORF">BDY17DRAFT_228386</name>
</gene>
<evidence type="ECO:0000256" key="5">
    <source>
        <dbReference type="PROSITE-ProRule" id="PRU00277"/>
    </source>
</evidence>
<evidence type="ECO:0000256" key="3">
    <source>
        <dbReference type="ARBA" id="ARBA00023110"/>
    </source>
</evidence>
<dbReference type="AlphaFoldDB" id="A0A6A6Q5T4"/>
<dbReference type="GO" id="GO:0003755">
    <property type="term" value="F:peptidyl-prolyl cis-trans isomerase activity"/>
    <property type="evidence" value="ECO:0007669"/>
    <property type="project" value="UniProtKB-KW"/>
</dbReference>
<dbReference type="Pfam" id="PF00254">
    <property type="entry name" value="FKBP_C"/>
    <property type="match status" value="1"/>
</dbReference>
<keyword evidence="9" id="KW-1185">Reference proteome</keyword>
<dbReference type="OrthoDB" id="431202at2759"/>
<dbReference type="RefSeq" id="XP_033593968.1">
    <property type="nucleotide sequence ID" value="XM_033730173.1"/>
</dbReference>
<feature type="transmembrane region" description="Helical" evidence="6">
    <location>
        <begin position="263"/>
        <end position="283"/>
    </location>
</feature>
<keyword evidence="3 5" id="KW-0697">Rotamase</keyword>
<accession>A0A6A6Q5T4</accession>
<comment type="catalytic activity">
    <reaction evidence="1 5">
        <text>[protein]-peptidylproline (omega=180) = [protein]-peptidylproline (omega=0)</text>
        <dbReference type="Rhea" id="RHEA:16237"/>
        <dbReference type="Rhea" id="RHEA-COMP:10747"/>
        <dbReference type="Rhea" id="RHEA-COMP:10748"/>
        <dbReference type="ChEBI" id="CHEBI:83833"/>
        <dbReference type="ChEBI" id="CHEBI:83834"/>
        <dbReference type="EC" id="5.2.1.8"/>
    </reaction>
</comment>
<name>A0A6A6Q5T4_9PEZI</name>
<evidence type="ECO:0000313" key="9">
    <source>
        <dbReference type="Proteomes" id="UP000799767"/>
    </source>
</evidence>
<evidence type="ECO:0000256" key="6">
    <source>
        <dbReference type="SAM" id="Phobius"/>
    </source>
</evidence>
<dbReference type="Proteomes" id="UP000799767">
    <property type="component" value="Unassembled WGS sequence"/>
</dbReference>
<dbReference type="SUPFAM" id="SSF54534">
    <property type="entry name" value="FKBP-like"/>
    <property type="match status" value="1"/>
</dbReference>
<dbReference type="Pfam" id="PF12400">
    <property type="entry name" value="STIMATE"/>
    <property type="match status" value="1"/>
</dbReference>
<feature type="non-terminal residue" evidence="8">
    <location>
        <position position="413"/>
    </location>
</feature>
<dbReference type="PANTHER" id="PTHR31735:SF1">
    <property type="entry name" value="VACUOLAR MEMBRANE PROTEIN YPL162C"/>
    <property type="match status" value="1"/>
</dbReference>
<dbReference type="EC" id="5.2.1.8" evidence="2 5"/>
<proteinExistence type="predicted"/>
<dbReference type="GeneID" id="54471175"/>
<dbReference type="PROSITE" id="PS50059">
    <property type="entry name" value="FKBP_PPIASE"/>
    <property type="match status" value="1"/>
</dbReference>
<evidence type="ECO:0000259" key="7">
    <source>
        <dbReference type="PROSITE" id="PS50059"/>
    </source>
</evidence>
<dbReference type="InterPro" id="IPR046357">
    <property type="entry name" value="PPIase_dom_sf"/>
</dbReference>
<feature type="transmembrane region" description="Helical" evidence="6">
    <location>
        <begin position="321"/>
        <end position="340"/>
    </location>
</feature>
<evidence type="ECO:0000256" key="4">
    <source>
        <dbReference type="ARBA" id="ARBA00023235"/>
    </source>
</evidence>
<dbReference type="GO" id="GO:0016020">
    <property type="term" value="C:membrane"/>
    <property type="evidence" value="ECO:0007669"/>
    <property type="project" value="TreeGrafter"/>
</dbReference>
<dbReference type="InterPro" id="IPR001179">
    <property type="entry name" value="PPIase_FKBP_dom"/>
</dbReference>
<feature type="transmembrane region" description="Helical" evidence="6">
    <location>
        <begin position="162"/>
        <end position="184"/>
    </location>
</feature>
<feature type="transmembrane region" description="Helical" evidence="6">
    <location>
        <begin position="205"/>
        <end position="223"/>
    </location>
</feature>
<dbReference type="InterPro" id="IPR022127">
    <property type="entry name" value="STIMATE/YPL162C"/>
</dbReference>
<dbReference type="EMBL" id="MU001631">
    <property type="protein sequence ID" value="KAF2487399.1"/>
    <property type="molecule type" value="Genomic_DNA"/>
</dbReference>
<evidence type="ECO:0000256" key="1">
    <source>
        <dbReference type="ARBA" id="ARBA00000971"/>
    </source>
</evidence>
<keyword evidence="4 5" id="KW-0413">Isomerase</keyword>
<dbReference type="Gene3D" id="3.10.50.40">
    <property type="match status" value="1"/>
</dbReference>
<dbReference type="FunFam" id="3.10.50.40:FF:000006">
    <property type="entry name" value="Peptidyl-prolyl cis-trans isomerase"/>
    <property type="match status" value="1"/>
</dbReference>
<keyword evidence="6" id="KW-0472">Membrane</keyword>
<protein>
    <recommendedName>
        <fullName evidence="2 5">peptidylprolyl isomerase</fullName>
        <ecNumber evidence="2 5">5.2.1.8</ecNumber>
    </recommendedName>
</protein>
<organism evidence="8 9">
    <name type="scientific">Neohortaea acidophila</name>
    <dbReference type="NCBI Taxonomy" id="245834"/>
    <lineage>
        <taxon>Eukaryota</taxon>
        <taxon>Fungi</taxon>
        <taxon>Dikarya</taxon>
        <taxon>Ascomycota</taxon>
        <taxon>Pezizomycotina</taxon>
        <taxon>Dothideomycetes</taxon>
        <taxon>Dothideomycetidae</taxon>
        <taxon>Mycosphaerellales</taxon>
        <taxon>Teratosphaeriaceae</taxon>
        <taxon>Neohortaea</taxon>
    </lineage>
</organism>
<feature type="domain" description="PPIase FKBP-type" evidence="7">
    <location>
        <begin position="11"/>
        <end position="100"/>
    </location>
</feature>
<reference evidence="8" key="1">
    <citation type="journal article" date="2020" name="Stud. Mycol.">
        <title>101 Dothideomycetes genomes: a test case for predicting lifestyles and emergence of pathogens.</title>
        <authorList>
            <person name="Haridas S."/>
            <person name="Albert R."/>
            <person name="Binder M."/>
            <person name="Bloem J."/>
            <person name="Labutti K."/>
            <person name="Salamov A."/>
            <person name="Andreopoulos B."/>
            <person name="Baker S."/>
            <person name="Barry K."/>
            <person name="Bills G."/>
            <person name="Bluhm B."/>
            <person name="Cannon C."/>
            <person name="Castanera R."/>
            <person name="Culley D."/>
            <person name="Daum C."/>
            <person name="Ezra D."/>
            <person name="Gonzalez J."/>
            <person name="Henrissat B."/>
            <person name="Kuo A."/>
            <person name="Liang C."/>
            <person name="Lipzen A."/>
            <person name="Lutzoni F."/>
            <person name="Magnuson J."/>
            <person name="Mondo S."/>
            <person name="Nolan M."/>
            <person name="Ohm R."/>
            <person name="Pangilinan J."/>
            <person name="Park H.-J."/>
            <person name="Ramirez L."/>
            <person name="Alfaro M."/>
            <person name="Sun H."/>
            <person name="Tritt A."/>
            <person name="Yoshinaga Y."/>
            <person name="Zwiers L.-H."/>
            <person name="Turgeon B."/>
            <person name="Goodwin S."/>
            <person name="Spatafora J."/>
            <person name="Crous P."/>
            <person name="Grigoriev I."/>
        </authorList>
    </citation>
    <scope>NUCLEOTIDE SEQUENCE</scope>
    <source>
        <strain evidence="8">CBS 113389</strain>
    </source>
</reference>
<feature type="transmembrane region" description="Helical" evidence="6">
    <location>
        <begin position="360"/>
        <end position="382"/>
    </location>
</feature>
<feature type="non-terminal residue" evidence="8">
    <location>
        <position position="1"/>
    </location>
</feature>
<keyword evidence="6" id="KW-0812">Transmembrane</keyword>
<evidence type="ECO:0000256" key="2">
    <source>
        <dbReference type="ARBA" id="ARBA00013194"/>
    </source>
</evidence>
<dbReference type="PANTHER" id="PTHR31735">
    <property type="entry name" value="VACUOLAR MEMBRANE PROTEIN YPL162C"/>
    <property type="match status" value="1"/>
</dbReference>
<keyword evidence="6" id="KW-1133">Transmembrane helix</keyword>